<dbReference type="EMBL" id="BK014810">
    <property type="protein sequence ID" value="DAD76843.1"/>
    <property type="molecule type" value="Genomic_DNA"/>
</dbReference>
<keyword evidence="1" id="KW-1133">Transmembrane helix</keyword>
<protein>
    <submittedName>
        <fullName evidence="2">Uncharacterized protein</fullName>
    </submittedName>
</protein>
<accession>A0A8S5M446</accession>
<feature type="transmembrane region" description="Helical" evidence="1">
    <location>
        <begin position="82"/>
        <end position="99"/>
    </location>
</feature>
<feature type="transmembrane region" description="Helical" evidence="1">
    <location>
        <begin position="29"/>
        <end position="47"/>
    </location>
</feature>
<name>A0A8S5M446_9CAUD</name>
<evidence type="ECO:0000256" key="1">
    <source>
        <dbReference type="SAM" id="Phobius"/>
    </source>
</evidence>
<keyword evidence="1" id="KW-0472">Membrane</keyword>
<reference evidence="2" key="1">
    <citation type="journal article" date="2021" name="Proc. Natl. Acad. Sci. U.S.A.">
        <title>A Catalog of Tens of Thousands of Viruses from Human Metagenomes Reveals Hidden Associations with Chronic Diseases.</title>
        <authorList>
            <person name="Tisza M.J."/>
            <person name="Buck C.B."/>
        </authorList>
    </citation>
    <scope>NUCLEOTIDE SEQUENCE</scope>
    <source>
        <strain evidence="2">Ctz7e2</strain>
    </source>
</reference>
<organism evidence="2">
    <name type="scientific">Siphoviridae sp. ctz7e2</name>
    <dbReference type="NCBI Taxonomy" id="2826526"/>
    <lineage>
        <taxon>Viruses</taxon>
        <taxon>Duplodnaviria</taxon>
        <taxon>Heunggongvirae</taxon>
        <taxon>Uroviricota</taxon>
        <taxon>Caudoviricetes</taxon>
    </lineage>
</organism>
<proteinExistence type="predicted"/>
<feature type="transmembrane region" description="Helical" evidence="1">
    <location>
        <begin position="54"/>
        <end position="70"/>
    </location>
</feature>
<keyword evidence="1" id="KW-0812">Transmembrane</keyword>
<sequence>MAVGTYMALVICAAQLLTASPHADVVAGSIIMIIGCVLAAPAAWRGWWAVEGPAAAAVLLGLVTLTVIDSMRDMGGARWPGWPAWISVALSLMVAQRILRVWGRRWQQHAEPPTPLRRAEVSAQTARLIEADIVASAEGGALPR</sequence>
<evidence type="ECO:0000313" key="2">
    <source>
        <dbReference type="EMBL" id="DAD76843.1"/>
    </source>
</evidence>